<dbReference type="NCBIfam" id="TIGR03710">
    <property type="entry name" value="OAFO_sf"/>
    <property type="match status" value="1"/>
</dbReference>
<dbReference type="HOGENOM" id="CLU_017038_1_0_7"/>
<reference evidence="5" key="1">
    <citation type="submission" date="2009-09" db="EMBL/GenBank/DDBJ databases">
        <title>The complete chromosome of Desulfohalobium retbaense DSM 5692.</title>
        <authorList>
            <consortium name="US DOE Joint Genome Institute (JGI-PGF)"/>
            <person name="Lucas S."/>
            <person name="Copeland A."/>
            <person name="Lapidus A."/>
            <person name="Glavina del Rio T."/>
            <person name="Dalin E."/>
            <person name="Tice H."/>
            <person name="Bruce D."/>
            <person name="Goodwin L."/>
            <person name="Pitluck S."/>
            <person name="Kyrpides N."/>
            <person name="Mavromatis K."/>
            <person name="Ivanova N."/>
            <person name="Mikhailova N."/>
            <person name="Munk A.C."/>
            <person name="Brettin T."/>
            <person name="Detter J.C."/>
            <person name="Han C."/>
            <person name="Tapia R."/>
            <person name="Larimer F."/>
            <person name="Land M."/>
            <person name="Hauser L."/>
            <person name="Markowitz V."/>
            <person name="Cheng J.-F."/>
            <person name="Hugenholtz P."/>
            <person name="Woyke T."/>
            <person name="Wu D."/>
            <person name="Spring S."/>
            <person name="Klenk H.-P."/>
            <person name="Eisen J.A."/>
        </authorList>
    </citation>
    <scope>NUCLEOTIDE SEQUENCE [LARGE SCALE GENOMIC DNA]</scope>
    <source>
        <strain evidence="5">DSM 5692</strain>
    </source>
</reference>
<dbReference type="FunFam" id="3.40.50.970:FF:000022">
    <property type="entry name" value="2-oxoglutarate ferredoxin oxidoreductase alpha subunit"/>
    <property type="match status" value="1"/>
</dbReference>
<sequence>MHDHDPSVQICIGGEAGQGLVTIGHLLSKALVRDGYWILVSQSYMSRIRGGHNTFSIRVGTEPVLSPREDCDVLVALNQDTIEQDGPALTTGGCLVGDTDLDFGELPHLAVPTSDLASKPLYANTAALGVVGGLLGVRPQTLEALLREQFAKKKEEVITSNLGVLEAALSWVEENRGDFPPLPAAQPPESSLMLNGSEAVALGALAGGVRFCSFYPMTPATGVALNLIAQAEAMGVVTEQAEDEIAAVNMALGASYAGSRVLVPTSGGGYALMTEGVSLAGMHELPLVLVVAQRPGPATGLPTQTEQGDLEFVLFGGHGEFPRAVFAPGDIPECFHLTRKSMGLAERWQSPVFVLSDQYLADAWQTVSAPELEYEADPPSDSACAQVAADSYERYAVTESGVSPRCLPGQSEALVVNDSDEHTPDGHITEDHAVRVAMVDKRLRKREGLKQEVTPPTYTGDPLESGMLLICWGSSKGPVLEAATLLRQAGQRVGVLHFSQVWPLVPETFPVDPAKAQSVVVVEGNATGQFAALLRREMGIEVSGKVLRYDGLPLTAAFIWNQLAEAGMIESGA</sequence>
<feature type="domain" description="Pyruvate/ketoisovalerate oxidoreductase catalytic" evidence="2">
    <location>
        <begin position="16"/>
        <end position="169"/>
    </location>
</feature>
<feature type="domain" description="Pyruvate flavodoxin/ferredoxin oxidoreductase pyrimidine binding" evidence="3">
    <location>
        <begin position="203"/>
        <end position="438"/>
    </location>
</feature>
<dbReference type="Pfam" id="PF01855">
    <property type="entry name" value="POR_N"/>
    <property type="match status" value="1"/>
</dbReference>
<dbReference type="SUPFAM" id="SSF53323">
    <property type="entry name" value="Pyruvate-ferredoxin oxidoreductase, PFOR, domain III"/>
    <property type="match status" value="1"/>
</dbReference>
<reference evidence="4 5" key="2">
    <citation type="journal article" date="2010" name="Stand. Genomic Sci.">
        <title>Complete genome sequence of Desulfohalobium retbaense type strain (HR(100)).</title>
        <authorList>
            <person name="Spring S."/>
            <person name="Nolan M."/>
            <person name="Lapidus A."/>
            <person name="Glavina Del Rio T."/>
            <person name="Copeland A."/>
            <person name="Tice H."/>
            <person name="Cheng J.F."/>
            <person name="Lucas S."/>
            <person name="Land M."/>
            <person name="Chen F."/>
            <person name="Bruce D."/>
            <person name="Goodwin L."/>
            <person name="Pitluck S."/>
            <person name="Ivanova N."/>
            <person name="Mavromatis K."/>
            <person name="Mikhailova N."/>
            <person name="Pati A."/>
            <person name="Chen A."/>
            <person name="Palaniappan K."/>
            <person name="Hauser L."/>
            <person name="Chang Y.J."/>
            <person name="Jeffries C.D."/>
            <person name="Munk C."/>
            <person name="Kiss H."/>
            <person name="Chain P."/>
            <person name="Han C."/>
            <person name="Brettin T."/>
            <person name="Detter J.C."/>
            <person name="Schuler E."/>
            <person name="Goker M."/>
            <person name="Rohde M."/>
            <person name="Bristow J."/>
            <person name="Eisen J.A."/>
            <person name="Markowitz V."/>
            <person name="Hugenholtz P."/>
            <person name="Kyrpides N.C."/>
            <person name="Klenk H.P."/>
        </authorList>
    </citation>
    <scope>NUCLEOTIDE SEQUENCE [LARGE SCALE GENOMIC DNA]</scope>
    <source>
        <strain evidence="4 5">DSM 5692</strain>
    </source>
</reference>
<evidence type="ECO:0000313" key="4">
    <source>
        <dbReference type="EMBL" id="ACV67812.1"/>
    </source>
</evidence>
<dbReference type="InterPro" id="IPR002880">
    <property type="entry name" value="Pyrv_Fd/Flavodoxin_OxRdtase_N"/>
</dbReference>
<dbReference type="PANTHER" id="PTHR32154">
    <property type="entry name" value="PYRUVATE-FLAVODOXIN OXIDOREDUCTASE-RELATED"/>
    <property type="match status" value="1"/>
</dbReference>
<dbReference type="Gene3D" id="3.40.50.970">
    <property type="match status" value="1"/>
</dbReference>
<dbReference type="Proteomes" id="UP000001052">
    <property type="component" value="Chromosome"/>
</dbReference>
<keyword evidence="1" id="KW-0560">Oxidoreductase</keyword>
<dbReference type="InterPro" id="IPR019752">
    <property type="entry name" value="Pyrv/ketoisovalerate_OxRed_cat"/>
</dbReference>
<accession>C8X0I7</accession>
<evidence type="ECO:0000256" key="1">
    <source>
        <dbReference type="ARBA" id="ARBA00023002"/>
    </source>
</evidence>
<keyword evidence="4" id="KW-0670">Pyruvate</keyword>
<dbReference type="AlphaFoldDB" id="C8X0I7"/>
<dbReference type="GO" id="GO:0016903">
    <property type="term" value="F:oxidoreductase activity, acting on the aldehyde or oxo group of donors"/>
    <property type="evidence" value="ECO:0007669"/>
    <property type="project" value="InterPro"/>
</dbReference>
<keyword evidence="5" id="KW-1185">Reference proteome</keyword>
<dbReference type="OrthoDB" id="9794954at2"/>
<dbReference type="STRING" id="485915.Dret_0515"/>
<dbReference type="Gene3D" id="3.40.920.10">
    <property type="entry name" value="Pyruvate-ferredoxin oxidoreductase, PFOR, domain III"/>
    <property type="match status" value="1"/>
</dbReference>
<evidence type="ECO:0000313" key="5">
    <source>
        <dbReference type="Proteomes" id="UP000001052"/>
    </source>
</evidence>
<dbReference type="RefSeq" id="WP_015750970.1">
    <property type="nucleotide sequence ID" value="NC_013223.1"/>
</dbReference>
<dbReference type="CDD" id="cd07034">
    <property type="entry name" value="TPP_PYR_PFOR_IOR-alpha_like"/>
    <property type="match status" value="1"/>
</dbReference>
<dbReference type="InterPro" id="IPR029061">
    <property type="entry name" value="THDP-binding"/>
</dbReference>
<dbReference type="EMBL" id="CP001734">
    <property type="protein sequence ID" value="ACV67812.1"/>
    <property type="molecule type" value="Genomic_DNA"/>
</dbReference>
<evidence type="ECO:0000259" key="2">
    <source>
        <dbReference type="Pfam" id="PF01558"/>
    </source>
</evidence>
<evidence type="ECO:0000259" key="3">
    <source>
        <dbReference type="Pfam" id="PF01855"/>
    </source>
</evidence>
<proteinExistence type="predicted"/>
<gene>
    <name evidence="4" type="ordered locus">Dret_0515</name>
</gene>
<organism evidence="4 5">
    <name type="scientific">Desulfohalobium retbaense (strain ATCC 49708 / DSM 5692 / JCM 16813 / HR100)</name>
    <dbReference type="NCBI Taxonomy" id="485915"/>
    <lineage>
        <taxon>Bacteria</taxon>
        <taxon>Pseudomonadati</taxon>
        <taxon>Thermodesulfobacteriota</taxon>
        <taxon>Desulfovibrionia</taxon>
        <taxon>Desulfovibrionales</taxon>
        <taxon>Desulfohalobiaceae</taxon>
        <taxon>Desulfohalobium</taxon>
    </lineage>
</organism>
<dbReference type="SUPFAM" id="SSF52518">
    <property type="entry name" value="Thiamin diphosphate-binding fold (THDP-binding)"/>
    <property type="match status" value="1"/>
</dbReference>
<dbReference type="GO" id="GO:0006979">
    <property type="term" value="P:response to oxidative stress"/>
    <property type="evidence" value="ECO:0007669"/>
    <property type="project" value="TreeGrafter"/>
</dbReference>
<protein>
    <submittedName>
        <fullName evidence="4">Pyruvate flavodoxin/ferredoxin oxidoreductase domain protein</fullName>
    </submittedName>
</protein>
<dbReference type="PANTHER" id="PTHR32154:SF20">
    <property type="entry name" value="2-OXOGLUTARATE OXIDOREDUCTASE SUBUNIT KORA"/>
    <property type="match status" value="1"/>
</dbReference>
<dbReference type="InterPro" id="IPR022367">
    <property type="entry name" value="2-oxoacid/accept_OxRdtase_asu"/>
</dbReference>
<dbReference type="InterPro" id="IPR009014">
    <property type="entry name" value="Transketo_C/PFOR_II"/>
</dbReference>
<dbReference type="InterPro" id="IPR002869">
    <property type="entry name" value="Pyrv_flavodox_OxRed_cen"/>
</dbReference>
<dbReference type="KEGG" id="drt:Dret_0515"/>
<dbReference type="Pfam" id="PF01558">
    <property type="entry name" value="POR"/>
    <property type="match status" value="1"/>
</dbReference>
<dbReference type="SUPFAM" id="SSF52922">
    <property type="entry name" value="TK C-terminal domain-like"/>
    <property type="match status" value="1"/>
</dbReference>
<dbReference type="eggNOG" id="COG1014">
    <property type="taxonomic scope" value="Bacteria"/>
</dbReference>
<name>C8X0I7_DESRD</name>
<dbReference type="Gene3D" id="3.40.50.920">
    <property type="match status" value="1"/>
</dbReference>
<dbReference type="eggNOG" id="COG0674">
    <property type="taxonomic scope" value="Bacteria"/>
</dbReference>
<dbReference type="InterPro" id="IPR050722">
    <property type="entry name" value="Pyruvate:ferred/Flavod_OxRd"/>
</dbReference>